<evidence type="ECO:0000256" key="1">
    <source>
        <dbReference type="SAM" id="MobiDB-lite"/>
    </source>
</evidence>
<dbReference type="InterPro" id="IPR001375">
    <property type="entry name" value="Peptidase_S9_cat"/>
</dbReference>
<dbReference type="Pfam" id="PF00326">
    <property type="entry name" value="Peptidase_S9"/>
    <property type="match status" value="1"/>
</dbReference>
<accession>A0AAE4APW8</accession>
<dbReference type="GO" id="GO:0006508">
    <property type="term" value="P:proteolysis"/>
    <property type="evidence" value="ECO:0007669"/>
    <property type="project" value="InterPro"/>
</dbReference>
<dbReference type="Gene3D" id="3.40.50.1820">
    <property type="entry name" value="alpha/beta hydrolase"/>
    <property type="match status" value="1"/>
</dbReference>
<dbReference type="AlphaFoldDB" id="A0AAE4APW8"/>
<organism evidence="3 4">
    <name type="scientific">Oligosphaera ethanolica</name>
    <dbReference type="NCBI Taxonomy" id="760260"/>
    <lineage>
        <taxon>Bacteria</taxon>
        <taxon>Pseudomonadati</taxon>
        <taxon>Lentisphaerota</taxon>
        <taxon>Oligosphaeria</taxon>
        <taxon>Oligosphaerales</taxon>
        <taxon>Oligosphaeraceae</taxon>
        <taxon>Oligosphaera</taxon>
    </lineage>
</organism>
<reference evidence="3" key="1">
    <citation type="submission" date="2023-07" db="EMBL/GenBank/DDBJ databases">
        <title>Genomic Encyclopedia of Type Strains, Phase IV (KMG-IV): sequencing the most valuable type-strain genomes for metagenomic binning, comparative biology and taxonomic classification.</title>
        <authorList>
            <person name="Goeker M."/>
        </authorList>
    </citation>
    <scope>NUCLEOTIDE SEQUENCE</scope>
    <source>
        <strain evidence="3">DSM 24202</strain>
    </source>
</reference>
<dbReference type="Proteomes" id="UP001238163">
    <property type="component" value="Unassembled WGS sequence"/>
</dbReference>
<dbReference type="SUPFAM" id="SSF53474">
    <property type="entry name" value="alpha/beta-Hydrolases"/>
    <property type="match status" value="1"/>
</dbReference>
<evidence type="ECO:0000259" key="2">
    <source>
        <dbReference type="Pfam" id="PF00326"/>
    </source>
</evidence>
<evidence type="ECO:0000313" key="3">
    <source>
        <dbReference type="EMBL" id="MDQ0291759.1"/>
    </source>
</evidence>
<proteinExistence type="predicted"/>
<name>A0AAE4APW8_9BACT</name>
<keyword evidence="4" id="KW-1185">Reference proteome</keyword>
<protein>
    <submittedName>
        <fullName evidence="3">Dienelactone hydrolase</fullName>
    </submittedName>
</protein>
<dbReference type="GO" id="GO:0008236">
    <property type="term" value="F:serine-type peptidase activity"/>
    <property type="evidence" value="ECO:0007669"/>
    <property type="project" value="InterPro"/>
</dbReference>
<gene>
    <name evidence="3" type="ORF">J3R75_003866</name>
</gene>
<comment type="caution">
    <text evidence="3">The sequence shown here is derived from an EMBL/GenBank/DDBJ whole genome shotgun (WGS) entry which is preliminary data.</text>
</comment>
<dbReference type="EMBL" id="JAUSVL010000001">
    <property type="protein sequence ID" value="MDQ0291759.1"/>
    <property type="molecule type" value="Genomic_DNA"/>
</dbReference>
<sequence>MESWSVQVAPEETALVTALKEPLLSGLDVAAALQDWFDGRLLDSQGKKTEAQSKWQQGLGKLSGLQPLPPPQWGGIPDASFTVLADLRMGSFPNVGLRVVQWTVDNLKQYGVLLFPRERPADAEYPLILYCHGAAFGIPNNFCLWLAELVEQGYVVIGPAMRGEDLFQMQMAINGQMLKCEGEIENLDGEVNDCLSMLSAAWKLPYVRKNEFAMIGHSFGSGAGLLTAARAGDKAKAVVSYDAWLVNPQRYYWDRMARGANNWLSWADFCNQPVADQLRGLMTRSIVHNAWRLQCPLLLFMGDAYDGSVFHLSHADLRRELDKHGKKYVYEPVPDGDHNFVLRIGSEPALYALKKQHAFLNTHYPPLASKNDAAVAQPAAEAQGAAAAGAEENAAGEVEQ</sequence>
<dbReference type="InterPro" id="IPR029058">
    <property type="entry name" value="AB_hydrolase_fold"/>
</dbReference>
<feature type="domain" description="Peptidase S9 prolyl oligopeptidase catalytic" evidence="2">
    <location>
        <begin position="147"/>
        <end position="362"/>
    </location>
</feature>
<keyword evidence="3" id="KW-0378">Hydrolase</keyword>
<evidence type="ECO:0000313" key="4">
    <source>
        <dbReference type="Proteomes" id="UP001238163"/>
    </source>
</evidence>
<feature type="region of interest" description="Disordered" evidence="1">
    <location>
        <begin position="373"/>
        <end position="400"/>
    </location>
</feature>